<dbReference type="Proteomes" id="UP000626109">
    <property type="component" value="Unassembled WGS sequence"/>
</dbReference>
<accession>A0A813KVD0</accession>
<comment type="caution">
    <text evidence="2">The sequence shown here is derived from an EMBL/GenBank/DDBJ whole genome shotgun (WGS) entry which is preliminary data.</text>
</comment>
<gene>
    <name evidence="2" type="ORF">PGLA2088_LOCUS39231</name>
</gene>
<protein>
    <submittedName>
        <fullName evidence="2">Uncharacterized protein</fullName>
    </submittedName>
</protein>
<reference evidence="2" key="1">
    <citation type="submission" date="2021-02" db="EMBL/GenBank/DDBJ databases">
        <authorList>
            <person name="Dougan E. K."/>
            <person name="Rhodes N."/>
            <person name="Thang M."/>
            <person name="Chan C."/>
        </authorList>
    </citation>
    <scope>NUCLEOTIDE SEQUENCE</scope>
</reference>
<feature type="non-terminal residue" evidence="2">
    <location>
        <position position="1"/>
    </location>
</feature>
<feature type="region of interest" description="Disordered" evidence="1">
    <location>
        <begin position="158"/>
        <end position="177"/>
    </location>
</feature>
<name>A0A813KVD0_POLGL</name>
<sequence>MGSKRVGGSAGPAWKRQRGTGVKSKIGTIIAALQEPGLSSEANDATRAMLAEGAQSAFAAAVEDRHPMQETVATYIKEVISDIAQRLAVVAAEGRQAVATADSELELHKAQSQVALDELEEAKARIVAKSGALDGASFTLGECLQAIASSDAEQLAHASERDKLDKEQSKFKAEEEEELKAFLDQGPAVGGSEKEAKKAMEKLMKEFGKLGAEPALLAAAPPVLFKTPE</sequence>
<dbReference type="AlphaFoldDB" id="A0A813KVD0"/>
<organism evidence="2 3">
    <name type="scientific">Polarella glacialis</name>
    <name type="common">Dinoflagellate</name>
    <dbReference type="NCBI Taxonomy" id="89957"/>
    <lineage>
        <taxon>Eukaryota</taxon>
        <taxon>Sar</taxon>
        <taxon>Alveolata</taxon>
        <taxon>Dinophyceae</taxon>
        <taxon>Suessiales</taxon>
        <taxon>Suessiaceae</taxon>
        <taxon>Polarella</taxon>
    </lineage>
</organism>
<dbReference type="EMBL" id="CAJNNW010033040">
    <property type="protein sequence ID" value="CAE8716808.1"/>
    <property type="molecule type" value="Genomic_DNA"/>
</dbReference>
<evidence type="ECO:0000313" key="2">
    <source>
        <dbReference type="EMBL" id="CAE8716808.1"/>
    </source>
</evidence>
<evidence type="ECO:0000256" key="1">
    <source>
        <dbReference type="SAM" id="MobiDB-lite"/>
    </source>
</evidence>
<feature type="region of interest" description="Disordered" evidence="1">
    <location>
        <begin position="1"/>
        <end position="20"/>
    </location>
</feature>
<feature type="compositionally biased region" description="Basic and acidic residues" evidence="1">
    <location>
        <begin position="158"/>
        <end position="173"/>
    </location>
</feature>
<evidence type="ECO:0000313" key="3">
    <source>
        <dbReference type="Proteomes" id="UP000626109"/>
    </source>
</evidence>
<proteinExistence type="predicted"/>